<dbReference type="RefSeq" id="WP_035388974.1">
    <property type="nucleotide sequence ID" value="NZ_JQKF01000008.1"/>
</dbReference>
<organism evidence="7 8">
    <name type="scientific">Ferrimicrobium acidiphilum DSM 19497</name>
    <dbReference type="NCBI Taxonomy" id="1121877"/>
    <lineage>
        <taxon>Bacteria</taxon>
        <taxon>Bacillati</taxon>
        <taxon>Actinomycetota</taxon>
        <taxon>Acidimicrobiia</taxon>
        <taxon>Acidimicrobiales</taxon>
        <taxon>Acidimicrobiaceae</taxon>
        <taxon>Ferrimicrobium</taxon>
    </lineage>
</organism>
<evidence type="ECO:0000259" key="6">
    <source>
        <dbReference type="Pfam" id="PF14693"/>
    </source>
</evidence>
<dbReference type="InterPro" id="IPR020930">
    <property type="entry name" value="Ribosomal_uL5_bac-type"/>
</dbReference>
<dbReference type="GO" id="GO:0003735">
    <property type="term" value="F:structural constituent of ribosome"/>
    <property type="evidence" value="ECO:0007669"/>
    <property type="project" value="InterPro"/>
</dbReference>
<feature type="domain" description="Large ribosomal subunit protein bL25 beta" evidence="6">
    <location>
        <begin position="113"/>
        <end position="170"/>
    </location>
</feature>
<evidence type="ECO:0000313" key="7">
    <source>
        <dbReference type="EMBL" id="KJE77075.1"/>
    </source>
</evidence>
<dbReference type="NCBIfam" id="TIGR00731">
    <property type="entry name" value="bL25_bact_ctc"/>
    <property type="match status" value="1"/>
</dbReference>
<keyword evidence="1" id="KW-0699">rRNA-binding</keyword>
<dbReference type="Proteomes" id="UP000032336">
    <property type="component" value="Unassembled WGS sequence"/>
</dbReference>
<dbReference type="PANTHER" id="PTHR33284:SF1">
    <property type="entry name" value="RIBOSOMAL PROTEIN L25_GLN-TRNA SYNTHETASE, ANTI-CODON-BINDING DOMAIN-CONTAINING PROTEIN"/>
    <property type="match status" value="1"/>
</dbReference>
<dbReference type="InterPro" id="IPR020056">
    <property type="entry name" value="Rbsml_bL25/Gln-tRNA_synth_N"/>
</dbReference>
<evidence type="ECO:0000313" key="8">
    <source>
        <dbReference type="Proteomes" id="UP000032336"/>
    </source>
</evidence>
<dbReference type="eggNOG" id="COG1825">
    <property type="taxonomic scope" value="Bacteria"/>
</dbReference>
<gene>
    <name evidence="7" type="primary">rplY</name>
    <name evidence="7" type="ORF">FEAC_12010</name>
</gene>
<dbReference type="Gene3D" id="2.170.120.20">
    <property type="entry name" value="Ribosomal protein L25, beta domain"/>
    <property type="match status" value="1"/>
</dbReference>
<dbReference type="GO" id="GO:0008097">
    <property type="term" value="F:5S rRNA binding"/>
    <property type="evidence" value="ECO:0007669"/>
    <property type="project" value="InterPro"/>
</dbReference>
<keyword evidence="4" id="KW-0687">Ribonucleoprotein</keyword>
<dbReference type="AlphaFoldDB" id="A0A0D8FUX0"/>
<dbReference type="Pfam" id="PF14693">
    <property type="entry name" value="Ribosomal_TL5_C"/>
    <property type="match status" value="1"/>
</dbReference>
<dbReference type="GO" id="GO:0022625">
    <property type="term" value="C:cytosolic large ribosomal subunit"/>
    <property type="evidence" value="ECO:0007669"/>
    <property type="project" value="TreeGrafter"/>
</dbReference>
<dbReference type="PANTHER" id="PTHR33284">
    <property type="entry name" value="RIBOSOMAL PROTEIN L25/GLN-TRNA SYNTHETASE, ANTI-CODON-BINDING DOMAIN-CONTAINING PROTEIN"/>
    <property type="match status" value="1"/>
</dbReference>
<feature type="domain" description="Large ribosomal subunit protein bL25 L25" evidence="5">
    <location>
        <begin position="8"/>
        <end position="91"/>
    </location>
</feature>
<keyword evidence="3 7" id="KW-0689">Ribosomal protein</keyword>
<dbReference type="OrthoDB" id="5242980at2"/>
<dbReference type="Gene3D" id="2.40.240.10">
    <property type="entry name" value="Ribosomal Protein L25, Chain P"/>
    <property type="match status" value="1"/>
</dbReference>
<reference evidence="7 8" key="1">
    <citation type="submission" date="2015-01" db="EMBL/GenBank/DDBJ databases">
        <title>Draft genome of the acidophilic iron oxidizer Ferrimicrobium acidiphilum strain T23.</title>
        <authorList>
            <person name="Poehlein A."/>
            <person name="Eisen S."/>
            <person name="Schloemann M."/>
            <person name="Johnson B.D."/>
            <person name="Daniel R."/>
            <person name="Muehling M."/>
        </authorList>
    </citation>
    <scope>NUCLEOTIDE SEQUENCE [LARGE SCALE GENOMIC DNA]</scope>
    <source>
        <strain evidence="7 8">T23</strain>
    </source>
</reference>
<dbReference type="InterPro" id="IPR037121">
    <property type="entry name" value="Ribosomal_bL25_C"/>
</dbReference>
<name>A0A0D8FUX0_9ACTN</name>
<dbReference type="Pfam" id="PF01386">
    <property type="entry name" value="Ribosomal_L25p"/>
    <property type="match status" value="1"/>
</dbReference>
<dbReference type="InterPro" id="IPR001021">
    <property type="entry name" value="Ribosomal_bL25_long"/>
</dbReference>
<evidence type="ECO:0000256" key="1">
    <source>
        <dbReference type="ARBA" id="ARBA00022730"/>
    </source>
</evidence>
<dbReference type="GeneID" id="78372431"/>
<dbReference type="STRING" id="1121877.FEAC_12010"/>
<evidence type="ECO:0000256" key="4">
    <source>
        <dbReference type="ARBA" id="ARBA00023274"/>
    </source>
</evidence>
<dbReference type="EMBL" id="JXUW01000008">
    <property type="protein sequence ID" value="KJE77075.1"/>
    <property type="molecule type" value="Genomic_DNA"/>
</dbReference>
<dbReference type="CDD" id="cd00495">
    <property type="entry name" value="Ribosomal_L25_TL5_CTC"/>
    <property type="match status" value="1"/>
</dbReference>
<dbReference type="PATRIC" id="fig|1121877.4.peg.1320"/>
<evidence type="ECO:0000259" key="5">
    <source>
        <dbReference type="Pfam" id="PF01386"/>
    </source>
</evidence>
<keyword evidence="8" id="KW-1185">Reference proteome</keyword>
<comment type="caution">
    <text evidence="7">The sequence shown here is derived from an EMBL/GenBank/DDBJ whole genome shotgun (WGS) entry which is preliminary data.</text>
</comment>
<accession>A0A0D8FUX0</accession>
<dbReference type="GO" id="GO:0006412">
    <property type="term" value="P:translation"/>
    <property type="evidence" value="ECO:0007669"/>
    <property type="project" value="InterPro"/>
</dbReference>
<dbReference type="InterPro" id="IPR011035">
    <property type="entry name" value="Ribosomal_bL25/Gln-tRNA_synth"/>
</dbReference>
<evidence type="ECO:0000256" key="3">
    <source>
        <dbReference type="ARBA" id="ARBA00022980"/>
    </source>
</evidence>
<keyword evidence="2" id="KW-0694">RNA-binding</keyword>
<dbReference type="SUPFAM" id="SSF50715">
    <property type="entry name" value="Ribosomal protein L25-like"/>
    <property type="match status" value="1"/>
</dbReference>
<proteinExistence type="predicted"/>
<dbReference type="InterPro" id="IPR029751">
    <property type="entry name" value="Ribosomal_L25_dom"/>
</dbReference>
<protein>
    <submittedName>
        <fullName evidence="7">50S ribosomal protein L25</fullName>
    </submittedName>
</protein>
<dbReference type="InterPro" id="IPR020057">
    <property type="entry name" value="Ribosomal_bL25_b-dom"/>
</dbReference>
<evidence type="ECO:0000256" key="2">
    <source>
        <dbReference type="ARBA" id="ARBA00022884"/>
    </source>
</evidence>
<sequence length="174" mass="19225">MAKVIAYEGREPGSPESRRLRALGKVPAVVYGGTSKARHLFVDAHDFETALGHRVNVGALMELEVAGKVTTVQLQELQRHPVRRSLSHLDFLAINVREEMEATIELRSVSEELEMEEPSLRVRGHVKDIPDFLEISLEMLGEAEVFTAGQIPLAKGLVLIGDPEIVVARLADKL</sequence>